<dbReference type="Pfam" id="PF14559">
    <property type="entry name" value="TPR_19"/>
    <property type="match status" value="1"/>
</dbReference>
<feature type="repeat" description="TPR" evidence="1">
    <location>
        <begin position="43"/>
        <end position="76"/>
    </location>
</feature>
<accession>A0A517MSG5</accession>
<proteinExistence type="predicted"/>
<organism evidence="2 3">
    <name type="scientific">Adhaeretor mobilis</name>
    <dbReference type="NCBI Taxonomy" id="1930276"/>
    <lineage>
        <taxon>Bacteria</taxon>
        <taxon>Pseudomonadati</taxon>
        <taxon>Planctomycetota</taxon>
        <taxon>Planctomycetia</taxon>
        <taxon>Pirellulales</taxon>
        <taxon>Lacipirellulaceae</taxon>
        <taxon>Adhaeretor</taxon>
    </lineage>
</organism>
<dbReference type="PROSITE" id="PS50005">
    <property type="entry name" value="TPR"/>
    <property type="match status" value="1"/>
</dbReference>
<dbReference type="EMBL" id="CP036263">
    <property type="protein sequence ID" value="QDS97822.1"/>
    <property type="molecule type" value="Genomic_DNA"/>
</dbReference>
<name>A0A517MSG5_9BACT</name>
<dbReference type="SMART" id="SM00028">
    <property type="entry name" value="TPR"/>
    <property type="match status" value="2"/>
</dbReference>
<keyword evidence="3" id="KW-1185">Reference proteome</keyword>
<gene>
    <name evidence="2" type="ORF">HG15A2_10890</name>
</gene>
<evidence type="ECO:0000313" key="3">
    <source>
        <dbReference type="Proteomes" id="UP000319852"/>
    </source>
</evidence>
<dbReference type="Proteomes" id="UP000319852">
    <property type="component" value="Chromosome"/>
</dbReference>
<keyword evidence="1" id="KW-0802">TPR repeat</keyword>
<dbReference type="AlphaFoldDB" id="A0A517MSG5"/>
<dbReference type="KEGG" id="amob:HG15A2_10890"/>
<evidence type="ECO:0000256" key="1">
    <source>
        <dbReference type="PROSITE-ProRule" id="PRU00339"/>
    </source>
</evidence>
<reference evidence="2 3" key="1">
    <citation type="submission" date="2019-02" db="EMBL/GenBank/DDBJ databases">
        <title>Deep-cultivation of Planctomycetes and their phenomic and genomic characterization uncovers novel biology.</title>
        <authorList>
            <person name="Wiegand S."/>
            <person name="Jogler M."/>
            <person name="Boedeker C."/>
            <person name="Pinto D."/>
            <person name="Vollmers J."/>
            <person name="Rivas-Marin E."/>
            <person name="Kohn T."/>
            <person name="Peeters S.H."/>
            <person name="Heuer A."/>
            <person name="Rast P."/>
            <person name="Oberbeckmann S."/>
            <person name="Bunk B."/>
            <person name="Jeske O."/>
            <person name="Meyerdierks A."/>
            <person name="Storesund J.E."/>
            <person name="Kallscheuer N."/>
            <person name="Luecker S."/>
            <person name="Lage O.M."/>
            <person name="Pohl T."/>
            <person name="Merkel B.J."/>
            <person name="Hornburger P."/>
            <person name="Mueller R.-W."/>
            <person name="Bruemmer F."/>
            <person name="Labrenz M."/>
            <person name="Spormann A.M."/>
            <person name="Op den Camp H."/>
            <person name="Overmann J."/>
            <person name="Amann R."/>
            <person name="Jetten M.S.M."/>
            <person name="Mascher T."/>
            <person name="Medema M.H."/>
            <person name="Devos D.P."/>
            <person name="Kaster A.-K."/>
            <person name="Ovreas L."/>
            <person name="Rohde M."/>
            <person name="Galperin M.Y."/>
            <person name="Jogler C."/>
        </authorList>
    </citation>
    <scope>NUCLEOTIDE SEQUENCE [LARGE SCALE GENOMIC DNA]</scope>
    <source>
        <strain evidence="2 3">HG15A2</strain>
    </source>
</reference>
<dbReference type="SUPFAM" id="SSF48452">
    <property type="entry name" value="TPR-like"/>
    <property type="match status" value="1"/>
</dbReference>
<dbReference type="Gene3D" id="1.25.40.10">
    <property type="entry name" value="Tetratricopeptide repeat domain"/>
    <property type="match status" value="1"/>
</dbReference>
<dbReference type="RefSeq" id="WP_145058503.1">
    <property type="nucleotide sequence ID" value="NZ_CP036263.1"/>
</dbReference>
<dbReference type="InterPro" id="IPR019734">
    <property type="entry name" value="TPR_rpt"/>
</dbReference>
<protein>
    <submittedName>
        <fullName evidence="2">Tetratricopeptide repeat protein</fullName>
    </submittedName>
</protein>
<dbReference type="InterPro" id="IPR011990">
    <property type="entry name" value="TPR-like_helical_dom_sf"/>
</dbReference>
<dbReference type="OrthoDB" id="281483at2"/>
<evidence type="ECO:0000313" key="2">
    <source>
        <dbReference type="EMBL" id="QDS97822.1"/>
    </source>
</evidence>
<sequence>MSEANTDALTQLYDEADSLKMAGDLDGAVGKLNEALELDPGYTLAHSALAVILQRQGKHDEAITHAEKVTELAPEDPFSFTAMSVTYQRAYAGTNDQAYIQKAEDAMEKSRILSQR</sequence>